<dbReference type="InterPro" id="IPR036390">
    <property type="entry name" value="WH_DNA-bd_sf"/>
</dbReference>
<evidence type="ECO:0000259" key="4">
    <source>
        <dbReference type="PROSITE" id="PS50949"/>
    </source>
</evidence>
<dbReference type="AlphaFoldDB" id="A0A328ABT4"/>
<feature type="non-terminal residue" evidence="5">
    <location>
        <position position="152"/>
    </location>
</feature>
<evidence type="ECO:0000256" key="1">
    <source>
        <dbReference type="ARBA" id="ARBA00023015"/>
    </source>
</evidence>
<dbReference type="PANTHER" id="PTHR43537:SF24">
    <property type="entry name" value="GLUCONATE OPERON TRANSCRIPTIONAL REPRESSOR"/>
    <property type="match status" value="1"/>
</dbReference>
<name>A0A328ABT4_9CAUL</name>
<evidence type="ECO:0000256" key="2">
    <source>
        <dbReference type="ARBA" id="ARBA00023125"/>
    </source>
</evidence>
<keyword evidence="3" id="KW-0804">Transcription</keyword>
<organism evidence="5 6">
    <name type="scientific">Phenylobacterium soli</name>
    <dbReference type="NCBI Taxonomy" id="2170551"/>
    <lineage>
        <taxon>Bacteria</taxon>
        <taxon>Pseudomonadati</taxon>
        <taxon>Pseudomonadota</taxon>
        <taxon>Alphaproteobacteria</taxon>
        <taxon>Caulobacterales</taxon>
        <taxon>Caulobacteraceae</taxon>
        <taxon>Phenylobacterium</taxon>
    </lineage>
</organism>
<comment type="caution">
    <text evidence="5">The sequence shown here is derived from an EMBL/GenBank/DDBJ whole genome shotgun (WGS) entry which is preliminary data.</text>
</comment>
<dbReference type="PROSITE" id="PS50949">
    <property type="entry name" value="HTH_GNTR"/>
    <property type="match status" value="1"/>
</dbReference>
<dbReference type="InterPro" id="IPR000524">
    <property type="entry name" value="Tscrpt_reg_HTH_GntR"/>
</dbReference>
<dbReference type="InterPro" id="IPR036388">
    <property type="entry name" value="WH-like_DNA-bd_sf"/>
</dbReference>
<evidence type="ECO:0000313" key="5">
    <source>
        <dbReference type="EMBL" id="RAK50804.1"/>
    </source>
</evidence>
<protein>
    <submittedName>
        <fullName evidence="5">GntR family transcriptional regulator</fullName>
    </submittedName>
</protein>
<dbReference type="Gene3D" id="1.20.120.530">
    <property type="entry name" value="GntR ligand-binding domain-like"/>
    <property type="match status" value="1"/>
</dbReference>
<feature type="non-terminal residue" evidence="5">
    <location>
        <position position="1"/>
    </location>
</feature>
<accession>A0A328ABT4</accession>
<dbReference type="PANTHER" id="PTHR43537">
    <property type="entry name" value="TRANSCRIPTIONAL REGULATOR, GNTR FAMILY"/>
    <property type="match status" value="1"/>
</dbReference>
<dbReference type="Gene3D" id="1.10.10.10">
    <property type="entry name" value="Winged helix-like DNA-binding domain superfamily/Winged helix DNA-binding domain"/>
    <property type="match status" value="1"/>
</dbReference>
<dbReference type="Proteomes" id="UP000249254">
    <property type="component" value="Unassembled WGS sequence"/>
</dbReference>
<keyword evidence="1" id="KW-0805">Transcription regulation</keyword>
<reference evidence="6" key="1">
    <citation type="submission" date="2018-05" db="EMBL/GenBank/DDBJ databases">
        <authorList>
            <person name="Li X."/>
        </authorList>
    </citation>
    <scope>NUCLEOTIDE SEQUENCE [LARGE SCALE GENOMIC DNA]</scope>
    <source>
        <strain evidence="6">LX32</strain>
    </source>
</reference>
<dbReference type="OrthoDB" id="9812290at2"/>
<dbReference type="SMART" id="SM00345">
    <property type="entry name" value="HTH_GNTR"/>
    <property type="match status" value="1"/>
</dbReference>
<dbReference type="GO" id="GO:0003700">
    <property type="term" value="F:DNA-binding transcription factor activity"/>
    <property type="evidence" value="ECO:0007669"/>
    <property type="project" value="InterPro"/>
</dbReference>
<dbReference type="InterPro" id="IPR011711">
    <property type="entry name" value="GntR_C"/>
</dbReference>
<sequence length="152" mass="17000">LGDEVYNALFARLMSLQIPPDSRIKIDVLARELGVSQTPIREALARLENEGLVVKTHLIGYRAASQLSAKQFEDLYDLRLLLEPYAAEKAAENMTPEVLDVLRGLEREMSAGEGDELAYGRFAQLDKRFHDVIARTAGNTLVEEALARLHTH</sequence>
<evidence type="ECO:0000313" key="6">
    <source>
        <dbReference type="Proteomes" id="UP000249254"/>
    </source>
</evidence>
<dbReference type="InterPro" id="IPR008920">
    <property type="entry name" value="TF_FadR/GntR_C"/>
</dbReference>
<gene>
    <name evidence="5" type="ORF">DJ017_19920</name>
</gene>
<keyword evidence="2" id="KW-0238">DNA-binding</keyword>
<proteinExistence type="predicted"/>
<feature type="domain" description="HTH gntR-type" evidence="4">
    <location>
        <begin position="1"/>
        <end position="66"/>
    </location>
</feature>
<keyword evidence="6" id="KW-1185">Reference proteome</keyword>
<dbReference type="SUPFAM" id="SSF48008">
    <property type="entry name" value="GntR ligand-binding domain-like"/>
    <property type="match status" value="1"/>
</dbReference>
<dbReference type="SMART" id="SM00895">
    <property type="entry name" value="FCD"/>
    <property type="match status" value="1"/>
</dbReference>
<dbReference type="EMBL" id="QFYQ01000012">
    <property type="protein sequence ID" value="RAK50804.1"/>
    <property type="molecule type" value="Genomic_DNA"/>
</dbReference>
<dbReference type="GO" id="GO:0043565">
    <property type="term" value="F:sequence-specific DNA binding"/>
    <property type="evidence" value="ECO:0007669"/>
    <property type="project" value="InterPro"/>
</dbReference>
<dbReference type="SUPFAM" id="SSF46785">
    <property type="entry name" value="Winged helix' DNA-binding domain"/>
    <property type="match status" value="1"/>
</dbReference>
<dbReference type="Pfam" id="PF07729">
    <property type="entry name" value="FCD"/>
    <property type="match status" value="1"/>
</dbReference>
<dbReference type="PRINTS" id="PR00033">
    <property type="entry name" value="HTHASNC"/>
</dbReference>
<evidence type="ECO:0000256" key="3">
    <source>
        <dbReference type="ARBA" id="ARBA00023163"/>
    </source>
</evidence>
<dbReference type="InterPro" id="IPR000485">
    <property type="entry name" value="AsnC-type_HTH_dom"/>
</dbReference>
<dbReference type="Pfam" id="PF00392">
    <property type="entry name" value="GntR"/>
    <property type="match status" value="1"/>
</dbReference>